<dbReference type="NCBIfam" id="NF037959">
    <property type="entry name" value="MFS_SpdSyn"/>
    <property type="match status" value="1"/>
</dbReference>
<feature type="transmembrane region" description="Helical" evidence="2">
    <location>
        <begin position="175"/>
        <end position="194"/>
    </location>
</feature>
<dbReference type="PANTHER" id="PTHR43317:SF1">
    <property type="entry name" value="THERMOSPERMINE SYNTHASE ACAULIS5"/>
    <property type="match status" value="1"/>
</dbReference>
<reference evidence="3 4" key="1">
    <citation type="journal article" date="2020" name="ISME J.">
        <title>Uncovering the hidden diversity of litter-decomposition mechanisms in mushroom-forming fungi.</title>
        <authorList>
            <person name="Floudas D."/>
            <person name="Bentzer J."/>
            <person name="Ahren D."/>
            <person name="Johansson T."/>
            <person name="Persson P."/>
            <person name="Tunlid A."/>
        </authorList>
    </citation>
    <scope>NUCLEOTIDE SEQUENCE [LARGE SCALE GENOMIC DNA]</scope>
    <source>
        <strain evidence="3 4">CBS 101986</strain>
    </source>
</reference>
<dbReference type="Pfam" id="PF01564">
    <property type="entry name" value="Spermine_synth"/>
    <property type="match status" value="1"/>
</dbReference>
<dbReference type="SUPFAM" id="SSF53335">
    <property type="entry name" value="S-adenosyl-L-methionine-dependent methyltransferases"/>
    <property type="match status" value="1"/>
</dbReference>
<keyword evidence="2" id="KW-1133">Transmembrane helix</keyword>
<keyword evidence="1" id="KW-0620">Polyamine biosynthesis</keyword>
<keyword evidence="2" id="KW-0472">Membrane</keyword>
<dbReference type="EMBL" id="JAACJJ010000028">
    <property type="protein sequence ID" value="KAF5321586.1"/>
    <property type="molecule type" value="Genomic_DNA"/>
</dbReference>
<dbReference type="InterPro" id="IPR029063">
    <property type="entry name" value="SAM-dependent_MTases_sf"/>
</dbReference>
<proteinExistence type="predicted"/>
<protein>
    <recommendedName>
        <fullName evidence="5">PABS domain-containing protein</fullName>
    </recommendedName>
</protein>
<evidence type="ECO:0000256" key="1">
    <source>
        <dbReference type="ARBA" id="ARBA00023115"/>
    </source>
</evidence>
<dbReference type="AlphaFoldDB" id="A0A8H5BES7"/>
<gene>
    <name evidence="3" type="ORF">D9619_000468</name>
</gene>
<feature type="transmembrane region" description="Helical" evidence="2">
    <location>
        <begin position="70"/>
        <end position="90"/>
    </location>
</feature>
<evidence type="ECO:0000256" key="2">
    <source>
        <dbReference type="SAM" id="Phobius"/>
    </source>
</evidence>
<comment type="caution">
    <text evidence="3">The sequence shown here is derived from an EMBL/GenBank/DDBJ whole genome shotgun (WGS) entry which is preliminary data.</text>
</comment>
<dbReference type="GO" id="GO:0006596">
    <property type="term" value="P:polyamine biosynthetic process"/>
    <property type="evidence" value="ECO:0007669"/>
    <property type="project" value="UniProtKB-KW"/>
</dbReference>
<feature type="transmembrane region" description="Helical" evidence="2">
    <location>
        <begin position="96"/>
        <end position="115"/>
    </location>
</feature>
<keyword evidence="4" id="KW-1185">Reference proteome</keyword>
<organism evidence="3 4">
    <name type="scientific">Psilocybe cf. subviscida</name>
    <dbReference type="NCBI Taxonomy" id="2480587"/>
    <lineage>
        <taxon>Eukaryota</taxon>
        <taxon>Fungi</taxon>
        <taxon>Dikarya</taxon>
        <taxon>Basidiomycota</taxon>
        <taxon>Agaricomycotina</taxon>
        <taxon>Agaricomycetes</taxon>
        <taxon>Agaricomycetidae</taxon>
        <taxon>Agaricales</taxon>
        <taxon>Agaricineae</taxon>
        <taxon>Strophariaceae</taxon>
        <taxon>Psilocybe</taxon>
    </lineage>
</organism>
<dbReference type="Gene3D" id="3.40.50.150">
    <property type="entry name" value="Vaccinia Virus protein VP39"/>
    <property type="match status" value="1"/>
</dbReference>
<feature type="transmembrane region" description="Helical" evidence="2">
    <location>
        <begin position="9"/>
        <end position="27"/>
    </location>
</feature>
<keyword evidence="2" id="KW-0812">Transmembrane</keyword>
<evidence type="ECO:0000313" key="4">
    <source>
        <dbReference type="Proteomes" id="UP000567179"/>
    </source>
</evidence>
<sequence length="611" mass="67639">MSTIAKASTAARAAAITVVLSFILLAHERTLTPLYGSGPTTYLLEKIVLTAALLSPLSTTPLFSVKKAILIALALTIAPNATYWMGVWTSRRRDPVFGPAITHIMVLGPLVSLLTSSVYSTTASRPPIEQSIANKYQIVLLQIFPSTLVSWLSLLLNRRILGTSSHLYAVSDSQIYLTLALLFYGIALYSFSFAKAQPKKTNAKKNGKVKESAPFRSPFEDPFKAVLFLTFSVIWIRYSPRLASPVLSHPLPAPYNHPSYPLQILFAEQSVTGLITVGQWLPPAPGAVEKPTELHSARYIRASHSLLGGVWTHDKVQILDDDPPLMDTWGNALGDSIYSTFVLQEAVRLVNSTKDGKANAWNNALVIGLGAGISATSFMRHHIPTTIVEIDPAVYKAARGFFGLPDPGPGKVFLEDARGWVSSQRAAIEASATATRYDIVVHDCFSGGGVPQHIFTMEFWHDMTKIMEPEGVLVINFAGILMSQSSKLVINTLEKNFAQCRAFHDLFDDLTREKYATEFINIVIFCTNSPSPLTFRDSRKNDWLGSPLRRHVLQSLGNREVNFDWIRDVRADDRYILTDANNTLGALQSAQGTHHWSVMRDVLPDEHWETY</sequence>
<feature type="transmembrane region" description="Helical" evidence="2">
    <location>
        <begin position="136"/>
        <end position="155"/>
    </location>
</feature>
<evidence type="ECO:0008006" key="5">
    <source>
        <dbReference type="Google" id="ProtNLM"/>
    </source>
</evidence>
<evidence type="ECO:0000313" key="3">
    <source>
        <dbReference type="EMBL" id="KAF5321586.1"/>
    </source>
</evidence>
<accession>A0A8H5BES7</accession>
<dbReference type="OrthoDB" id="2016285at2759"/>
<dbReference type="PANTHER" id="PTHR43317">
    <property type="entry name" value="THERMOSPERMINE SYNTHASE ACAULIS5"/>
    <property type="match status" value="1"/>
</dbReference>
<name>A0A8H5BES7_9AGAR</name>
<dbReference type="Proteomes" id="UP000567179">
    <property type="component" value="Unassembled WGS sequence"/>
</dbReference>